<dbReference type="InterPro" id="IPR045851">
    <property type="entry name" value="AMP-bd_C_sf"/>
</dbReference>
<dbReference type="Pfam" id="PF00501">
    <property type="entry name" value="AMP-binding"/>
    <property type="match status" value="1"/>
</dbReference>
<proteinExistence type="predicted"/>
<dbReference type="Proteomes" id="UP001230654">
    <property type="component" value="Unassembled WGS sequence"/>
</dbReference>
<dbReference type="InterPro" id="IPR042099">
    <property type="entry name" value="ANL_N_sf"/>
</dbReference>
<comment type="caution">
    <text evidence="5">The sequence shown here is derived from an EMBL/GenBank/DDBJ whole genome shotgun (WGS) entry which is preliminary data.</text>
</comment>
<gene>
    <name evidence="5" type="ORF">QF030_004589</name>
</gene>
<dbReference type="InterPro" id="IPR020845">
    <property type="entry name" value="AMP-binding_CS"/>
</dbReference>
<dbReference type="Pfam" id="PF00550">
    <property type="entry name" value="PP-binding"/>
    <property type="match status" value="1"/>
</dbReference>
<dbReference type="Pfam" id="PF00668">
    <property type="entry name" value="Condensation"/>
    <property type="match status" value="1"/>
</dbReference>
<keyword evidence="6" id="KW-1185">Reference proteome</keyword>
<keyword evidence="2" id="KW-0596">Phosphopantetheine</keyword>
<name>A0ABU0NTB1_STRRH</name>
<dbReference type="InterPro" id="IPR001242">
    <property type="entry name" value="Condensation_dom"/>
</dbReference>
<dbReference type="Gene3D" id="3.30.559.10">
    <property type="entry name" value="Chloramphenicol acetyltransferase-like domain"/>
    <property type="match status" value="1"/>
</dbReference>
<dbReference type="Gene3D" id="3.30.559.30">
    <property type="entry name" value="Nonribosomal peptide synthetase, condensation domain"/>
    <property type="match status" value="1"/>
</dbReference>
<keyword evidence="3" id="KW-0597">Phosphoprotein</keyword>
<dbReference type="PROSITE" id="PS00455">
    <property type="entry name" value="AMP_BINDING"/>
    <property type="match status" value="1"/>
</dbReference>
<accession>A0ABU0NTB1</accession>
<feature type="domain" description="Carrier" evidence="4">
    <location>
        <begin position="530"/>
        <end position="605"/>
    </location>
</feature>
<protein>
    <submittedName>
        <fullName evidence="5">Mycobactin peptide synthetase MbtE</fullName>
    </submittedName>
</protein>
<evidence type="ECO:0000259" key="4">
    <source>
        <dbReference type="PROSITE" id="PS50075"/>
    </source>
</evidence>
<dbReference type="InterPro" id="IPR000873">
    <property type="entry name" value="AMP-dep_synth/lig_dom"/>
</dbReference>
<dbReference type="SMART" id="SM00823">
    <property type="entry name" value="PKS_PP"/>
    <property type="match status" value="1"/>
</dbReference>
<evidence type="ECO:0000313" key="5">
    <source>
        <dbReference type="EMBL" id="MDQ0582411.1"/>
    </source>
</evidence>
<dbReference type="InterPro" id="IPR023213">
    <property type="entry name" value="CAT-like_dom_sf"/>
</dbReference>
<dbReference type="Gene3D" id="3.30.300.30">
    <property type="match status" value="1"/>
</dbReference>
<dbReference type="SUPFAM" id="SSF56801">
    <property type="entry name" value="Acetyl-CoA synthetase-like"/>
    <property type="match status" value="1"/>
</dbReference>
<dbReference type="SUPFAM" id="SSF52777">
    <property type="entry name" value="CoA-dependent acyltransferases"/>
    <property type="match status" value="2"/>
</dbReference>
<dbReference type="PANTHER" id="PTHR45527">
    <property type="entry name" value="NONRIBOSOMAL PEPTIDE SYNTHETASE"/>
    <property type="match status" value="1"/>
</dbReference>
<dbReference type="InterPro" id="IPR010071">
    <property type="entry name" value="AA_adenyl_dom"/>
</dbReference>
<evidence type="ECO:0000256" key="2">
    <source>
        <dbReference type="ARBA" id="ARBA00022450"/>
    </source>
</evidence>
<sequence>MTRPRTSVAVGPGRPVPADATAHEAVLRQAARSPLATALRGPGGTRLTYADLVDRARAVRDLLADAGAGPRTLVPVVATAGEDFVVAALGTLLAGAAYAAVDPAWPARRLQGVVEDLGARVALDATGDAGPLPADVRTLRLPGPAVRSARPAGGDRTDVGADDPACVFFTSGSTGRPKGVLLPHRAFVRTFVDGGYADLGPGTVMPLLAAPYWDAGALETFGPLMNGGACVVPDEPLITPDGLRSLVTGHGVNTLWLTSSLVNLVVDEDPGAFTGVRHLMCGGERLSPAHIAALLDRHPGLRVTNGYGPVESMVFVSAHDVRPADTADPSGIPVGRPVRGTVLAVLDAATRRPVARGTEGELWVAGDGLALGYLERPEEDARRFAHVDVPGRGTVRAYATGDRVRMDDRGRLTYVGRADRQFKIRGYRVEPGEVERRVAALPGVRHAFLVPLRDAHSTVTATVCAYASEDGAPLPEDGLRQAAAAVLPAYLRPERFLHLHPVPLGPTGKADLRAVEARVAERIAQAGRAAPDDVAAGPALREVRAVLARTGLPPEADLLEAGATSLHVLRIAARLSRLLGVRLSARDVYDHPSAAALEALAADRRAGQAGHAGQAEAGDLPAAPSSALSAGERRFWLASRLVPDAPGHIAVSRVSVTGPLDADRLRDALTATAAAHPALRTTFPREGARPRRAVADLPASPPLLTAPAPAPDWDRTPVPTPAEHALTRELTGLVRDVGTGPLLAAGVLSAGPERHLILLAVHHIVYDGRSEDVLVADLAAAYEGRTPAPAPAPPAGGERLGAQEARQFWRGRLDGLTAPGWPGGVALGTRELWTRPLVAHRLDLGADLTSALRASAVRDRHPVLVPLLAAWWRALAKITGRSDLALGTIVEDRAPAYERTVGYFANGLPVRVAADPALPAPALLALVRERLLEVLAHTALGTDEIAALAPRPPGGRTPLYQNLLVLQRVATPARAAALRLTPLPAPALGPQTELCCELWDDGRSFTGALTAPEGLLDPATLAETAALFTTGLTDLIEGPTVPTRSLRRAPEDHT</sequence>
<dbReference type="InterPro" id="IPR020806">
    <property type="entry name" value="PKS_PP-bd"/>
</dbReference>
<evidence type="ECO:0000313" key="6">
    <source>
        <dbReference type="Proteomes" id="UP001230654"/>
    </source>
</evidence>
<dbReference type="PROSITE" id="PS50075">
    <property type="entry name" value="CARRIER"/>
    <property type="match status" value="1"/>
</dbReference>
<organism evidence="5 6">
    <name type="scientific">Streptomyces rishiriensis</name>
    <dbReference type="NCBI Taxonomy" id="68264"/>
    <lineage>
        <taxon>Bacteria</taxon>
        <taxon>Bacillati</taxon>
        <taxon>Actinomycetota</taxon>
        <taxon>Actinomycetes</taxon>
        <taxon>Kitasatosporales</taxon>
        <taxon>Streptomycetaceae</taxon>
        <taxon>Streptomyces</taxon>
    </lineage>
</organism>
<dbReference type="EMBL" id="JAUSWV010000002">
    <property type="protein sequence ID" value="MDQ0582411.1"/>
    <property type="molecule type" value="Genomic_DNA"/>
</dbReference>
<dbReference type="PANTHER" id="PTHR45527:SF1">
    <property type="entry name" value="FATTY ACID SYNTHASE"/>
    <property type="match status" value="1"/>
</dbReference>
<dbReference type="RefSeq" id="WP_307164521.1">
    <property type="nucleotide sequence ID" value="NZ_JAUSWV010000002.1"/>
</dbReference>
<dbReference type="InterPro" id="IPR036736">
    <property type="entry name" value="ACP-like_sf"/>
</dbReference>
<dbReference type="InterPro" id="IPR009081">
    <property type="entry name" value="PP-bd_ACP"/>
</dbReference>
<dbReference type="Gene3D" id="3.40.50.12780">
    <property type="entry name" value="N-terminal domain of ligase-like"/>
    <property type="match status" value="1"/>
</dbReference>
<reference evidence="5 6" key="1">
    <citation type="submission" date="2023-07" db="EMBL/GenBank/DDBJ databases">
        <title>Comparative genomics of wheat-associated soil bacteria to identify genetic determinants of phenazine resistance.</title>
        <authorList>
            <person name="Mouncey N."/>
        </authorList>
    </citation>
    <scope>NUCLEOTIDE SEQUENCE [LARGE SCALE GENOMIC DNA]</scope>
    <source>
        <strain evidence="5 6">B2I6</strain>
    </source>
</reference>
<evidence type="ECO:0000256" key="3">
    <source>
        <dbReference type="ARBA" id="ARBA00022553"/>
    </source>
</evidence>
<comment type="cofactor">
    <cofactor evidence="1">
        <name>pantetheine 4'-phosphate</name>
        <dbReference type="ChEBI" id="CHEBI:47942"/>
    </cofactor>
</comment>
<dbReference type="SUPFAM" id="SSF47336">
    <property type="entry name" value="ACP-like"/>
    <property type="match status" value="1"/>
</dbReference>
<evidence type="ECO:0000256" key="1">
    <source>
        <dbReference type="ARBA" id="ARBA00001957"/>
    </source>
</evidence>
<dbReference type="Gene3D" id="1.10.1200.10">
    <property type="entry name" value="ACP-like"/>
    <property type="match status" value="1"/>
</dbReference>
<dbReference type="NCBIfam" id="TIGR01733">
    <property type="entry name" value="AA-adenyl-dom"/>
    <property type="match status" value="1"/>
</dbReference>